<evidence type="ECO:0000256" key="2">
    <source>
        <dbReference type="ARBA" id="ARBA00023015"/>
    </source>
</evidence>
<protein>
    <submittedName>
        <fullName evidence="7 8">Protein RADIALIS-like 4</fullName>
    </submittedName>
</protein>
<dbReference type="OrthoDB" id="118550at2759"/>
<dbReference type="KEGG" id="nnu:104586059"/>
<proteinExistence type="predicted"/>
<dbReference type="Proteomes" id="UP000189703">
    <property type="component" value="Unplaced"/>
</dbReference>
<dbReference type="SMART" id="SM00717">
    <property type="entry name" value="SANT"/>
    <property type="match status" value="1"/>
</dbReference>
<dbReference type="GeneID" id="104586059"/>
<evidence type="ECO:0000256" key="1">
    <source>
        <dbReference type="ARBA" id="ARBA00004123"/>
    </source>
</evidence>
<comment type="subcellular location">
    <subcellularLocation>
        <location evidence="1">Nucleus</location>
    </subcellularLocation>
</comment>
<dbReference type="InterPro" id="IPR001005">
    <property type="entry name" value="SANT/Myb"/>
</dbReference>
<dbReference type="OMA" id="SLCGWSW"/>
<organism evidence="6 8">
    <name type="scientific">Nelumbo nucifera</name>
    <name type="common">Sacred lotus</name>
    <dbReference type="NCBI Taxonomy" id="4432"/>
    <lineage>
        <taxon>Eukaryota</taxon>
        <taxon>Viridiplantae</taxon>
        <taxon>Streptophyta</taxon>
        <taxon>Embryophyta</taxon>
        <taxon>Tracheophyta</taxon>
        <taxon>Spermatophyta</taxon>
        <taxon>Magnoliopsida</taxon>
        <taxon>Proteales</taxon>
        <taxon>Nelumbonaceae</taxon>
        <taxon>Nelumbo</taxon>
    </lineage>
</organism>
<dbReference type="GO" id="GO:0005634">
    <property type="term" value="C:nucleus"/>
    <property type="evidence" value="ECO:0007669"/>
    <property type="project" value="UniProtKB-SubCell"/>
</dbReference>
<dbReference type="Gene3D" id="1.10.10.60">
    <property type="entry name" value="Homeodomain-like"/>
    <property type="match status" value="1"/>
</dbReference>
<dbReference type="RefSeq" id="XP_010241465.1">
    <property type="nucleotide sequence ID" value="XM_010243163.2"/>
</dbReference>
<dbReference type="STRING" id="4432.A0A1U7Z3Y5"/>
<feature type="domain" description="Myb-like" evidence="5">
    <location>
        <begin position="7"/>
        <end position="59"/>
    </location>
</feature>
<dbReference type="SUPFAM" id="SSF46689">
    <property type="entry name" value="Homeodomain-like"/>
    <property type="match status" value="1"/>
</dbReference>
<reference evidence="7 8" key="1">
    <citation type="submission" date="2025-04" db="UniProtKB">
        <authorList>
            <consortium name="RefSeq"/>
        </authorList>
    </citation>
    <scope>IDENTIFICATION</scope>
</reference>
<keyword evidence="4" id="KW-0539">Nucleus</keyword>
<sequence length="104" mass="11989">MGDIWNVLSGWSWEENKLFEVALAIVDEENPDRWELVAAAVGGKSAEEVKKHYDILLEDLQYIESGKFDHGFEESQWCLPVECTQSVVSWTDEDQKMLIQLDIN</sequence>
<keyword evidence="3" id="KW-0804">Transcription</keyword>
<evidence type="ECO:0000313" key="8">
    <source>
        <dbReference type="RefSeq" id="XP_010241466.1"/>
    </source>
</evidence>
<name>A0A1U7Z3Y5_NELNU</name>
<evidence type="ECO:0000256" key="4">
    <source>
        <dbReference type="ARBA" id="ARBA00023242"/>
    </source>
</evidence>
<dbReference type="eggNOG" id="KOG0724">
    <property type="taxonomic scope" value="Eukaryota"/>
</dbReference>
<keyword evidence="6" id="KW-1185">Reference proteome</keyword>
<dbReference type="PANTHER" id="PTHR43952:SF45">
    <property type="entry name" value="PROTEIN RADIALIS-LIKE 4"/>
    <property type="match status" value="1"/>
</dbReference>
<dbReference type="CDD" id="cd00167">
    <property type="entry name" value="SANT"/>
    <property type="match status" value="1"/>
</dbReference>
<dbReference type="AlphaFoldDB" id="A0A1U7Z3Y5"/>
<gene>
    <name evidence="7 8" type="primary">LOC104586059</name>
</gene>
<evidence type="ECO:0000256" key="3">
    <source>
        <dbReference type="ARBA" id="ARBA00023163"/>
    </source>
</evidence>
<dbReference type="PANTHER" id="PTHR43952">
    <property type="entry name" value="MYB FAMILY TRANSCRIPTION FACTOR-RELATED"/>
    <property type="match status" value="1"/>
</dbReference>
<evidence type="ECO:0000259" key="5">
    <source>
        <dbReference type="SMART" id="SM00717"/>
    </source>
</evidence>
<evidence type="ECO:0000313" key="6">
    <source>
        <dbReference type="Proteomes" id="UP000189703"/>
    </source>
</evidence>
<evidence type="ECO:0000313" key="7">
    <source>
        <dbReference type="RefSeq" id="XP_010241465.1"/>
    </source>
</evidence>
<keyword evidence="2" id="KW-0805">Transcription regulation</keyword>
<dbReference type="FunFam" id="1.10.10.60:FF:000154">
    <property type="entry name" value="Transcription factor SRM1"/>
    <property type="match status" value="1"/>
</dbReference>
<dbReference type="RefSeq" id="XP_010241466.1">
    <property type="nucleotide sequence ID" value="XM_010243164.2"/>
</dbReference>
<dbReference type="InterPro" id="IPR009057">
    <property type="entry name" value="Homeodomain-like_sf"/>
</dbReference>
<accession>A0A1U7Z3Y5</accession>
<dbReference type="GO" id="GO:0003700">
    <property type="term" value="F:DNA-binding transcription factor activity"/>
    <property type="evidence" value="ECO:0007669"/>
    <property type="project" value="InterPro"/>
</dbReference>
<dbReference type="Pfam" id="PF00249">
    <property type="entry name" value="Myb_DNA-binding"/>
    <property type="match status" value="1"/>
</dbReference>
<dbReference type="InterPro" id="IPR044636">
    <property type="entry name" value="RADIALIS-like"/>
</dbReference>